<evidence type="ECO:0000259" key="2">
    <source>
        <dbReference type="PROSITE" id="PS50090"/>
    </source>
</evidence>
<accession>A0A1Y1LS39</accession>
<dbReference type="PANTHER" id="PTHR12243">
    <property type="entry name" value="MADF DOMAIN TRANSCRIPTION FACTOR"/>
    <property type="match status" value="1"/>
</dbReference>
<keyword evidence="6" id="KW-1185">Reference proteome</keyword>
<dbReference type="InterPro" id="IPR039353">
    <property type="entry name" value="TF_Adf1"/>
</dbReference>
<comment type="subcellular location">
    <subcellularLocation>
        <location evidence="1">Nucleus</location>
    </subcellularLocation>
</comment>
<dbReference type="PROSITE" id="PS51029">
    <property type="entry name" value="MADF"/>
    <property type="match status" value="1"/>
</dbReference>
<dbReference type="Gene3D" id="1.10.10.60">
    <property type="entry name" value="Homeodomain-like"/>
    <property type="match status" value="1"/>
</dbReference>
<gene>
    <name evidence="5" type="ORF">PPYR_08484</name>
</gene>
<dbReference type="PANTHER" id="PTHR12243:SF67">
    <property type="entry name" value="COREPRESSOR OF PANGOLIN, ISOFORM A-RELATED"/>
    <property type="match status" value="1"/>
</dbReference>
<evidence type="ECO:0000259" key="3">
    <source>
        <dbReference type="PROSITE" id="PS51029"/>
    </source>
</evidence>
<name>A0A1Y1LS39_PHOPY</name>
<dbReference type="InParanoid" id="A0A1Y1LS39"/>
<evidence type="ECO:0008006" key="7">
    <source>
        <dbReference type="Google" id="ProtNLM"/>
    </source>
</evidence>
<dbReference type="SMART" id="SM00595">
    <property type="entry name" value="MADF"/>
    <property type="match status" value="1"/>
</dbReference>
<evidence type="ECO:0000313" key="6">
    <source>
        <dbReference type="Proteomes" id="UP000327044"/>
    </source>
</evidence>
<protein>
    <recommendedName>
        <fullName evidence="7">MADF domain-containing protein</fullName>
    </recommendedName>
</protein>
<dbReference type="InterPro" id="IPR006578">
    <property type="entry name" value="MADF-dom"/>
</dbReference>
<dbReference type="InterPro" id="IPR004210">
    <property type="entry name" value="BESS_motif"/>
</dbReference>
<dbReference type="FunCoup" id="A0A1Y1LS39">
    <property type="interactions" value="8"/>
</dbReference>
<dbReference type="Proteomes" id="UP000327044">
    <property type="component" value="Unassembled WGS sequence"/>
</dbReference>
<dbReference type="GO" id="GO:0003677">
    <property type="term" value="F:DNA binding"/>
    <property type="evidence" value="ECO:0007669"/>
    <property type="project" value="InterPro"/>
</dbReference>
<reference evidence="5" key="3">
    <citation type="submission" date="2019-08" db="EMBL/GenBank/DDBJ databases">
        <authorList>
            <consortium name="Photinus pyralis genome working group"/>
            <person name="Fallon T.R."/>
            <person name="Sander Lower S.E."/>
            <person name="Weng J.-K."/>
        </authorList>
    </citation>
    <scope>NUCLEOTIDE SEQUENCE</scope>
    <source>
        <strain evidence="5">1611_PpyrPB1</strain>
        <tissue evidence="5">Whole body</tissue>
    </source>
</reference>
<evidence type="ECO:0000313" key="5">
    <source>
        <dbReference type="EMBL" id="KAB0797491.1"/>
    </source>
</evidence>
<dbReference type="EMBL" id="GEZM01049878">
    <property type="protein sequence ID" value="JAV75791.1"/>
    <property type="molecule type" value="Transcribed_RNA"/>
</dbReference>
<reference evidence="4" key="1">
    <citation type="journal article" date="2016" name="Sci. Rep.">
        <title>Molecular characterization of firefly nuptial gifts: a multi-omics approach sheds light on postcopulatory sexual selection.</title>
        <authorList>
            <person name="Al-Wathiqui N."/>
            <person name="Fallon T.R."/>
            <person name="South A."/>
            <person name="Weng J.K."/>
            <person name="Lewis S.M."/>
        </authorList>
    </citation>
    <scope>NUCLEOTIDE SEQUENCE</scope>
</reference>
<dbReference type="SUPFAM" id="SSF46689">
    <property type="entry name" value="Homeodomain-like"/>
    <property type="match status" value="1"/>
</dbReference>
<dbReference type="EMBL" id="VVIM01000006">
    <property type="protein sequence ID" value="KAB0797491.1"/>
    <property type="molecule type" value="Genomic_DNA"/>
</dbReference>
<dbReference type="GO" id="GO:0005634">
    <property type="term" value="C:nucleus"/>
    <property type="evidence" value="ECO:0007669"/>
    <property type="project" value="UniProtKB-SubCell"/>
</dbReference>
<dbReference type="InterPro" id="IPR001005">
    <property type="entry name" value="SANT/Myb"/>
</dbReference>
<sequence length="253" mass="29103">MEISTVKNTTESAHIRPWSRLSFSEFEDEHLISFVSKNRSLFDSSAHDYKDSSVKEIKWVQIAAALNRTAKQCKVRWKHIRDYYRKQKKSAAFTKCTQPRKRMYAESLRFLDDAEAEKNCINKCEPDVEFYVKTETESVTDDETPSVIGTIEEEVYIVEPEETASLQCNGESRLEPTIKEGEMFQCSKEAVNSVNKVLEAGLEGDVDLFFKAMAATVKKFPPHTQANVKLKVFHMIYEEEMRQISFSPSVVKS</sequence>
<dbReference type="Pfam" id="PF10545">
    <property type="entry name" value="MADF_DNA_bdg"/>
    <property type="match status" value="1"/>
</dbReference>
<dbReference type="PROSITE" id="PS50090">
    <property type="entry name" value="MYB_LIKE"/>
    <property type="match status" value="1"/>
</dbReference>
<organism evidence="4">
    <name type="scientific">Photinus pyralis</name>
    <name type="common">Common eastern firefly</name>
    <name type="synonym">Lampyris pyralis</name>
    <dbReference type="NCBI Taxonomy" id="7054"/>
    <lineage>
        <taxon>Eukaryota</taxon>
        <taxon>Metazoa</taxon>
        <taxon>Ecdysozoa</taxon>
        <taxon>Arthropoda</taxon>
        <taxon>Hexapoda</taxon>
        <taxon>Insecta</taxon>
        <taxon>Pterygota</taxon>
        <taxon>Neoptera</taxon>
        <taxon>Endopterygota</taxon>
        <taxon>Coleoptera</taxon>
        <taxon>Polyphaga</taxon>
        <taxon>Elateriformia</taxon>
        <taxon>Elateroidea</taxon>
        <taxon>Lampyridae</taxon>
        <taxon>Lampyrinae</taxon>
        <taxon>Photinus</taxon>
    </lineage>
</organism>
<dbReference type="OrthoDB" id="5803771at2759"/>
<reference evidence="5 6" key="2">
    <citation type="journal article" date="2018" name="Elife">
        <title>Firefly genomes illuminate parallel origins of bioluminescence in beetles.</title>
        <authorList>
            <person name="Fallon T.R."/>
            <person name="Lower S.E."/>
            <person name="Chang C.H."/>
            <person name="Bessho-Uehara M."/>
            <person name="Martin G.J."/>
            <person name="Bewick A.J."/>
            <person name="Behringer M."/>
            <person name="Debat H.J."/>
            <person name="Wong I."/>
            <person name="Day J.C."/>
            <person name="Suvorov A."/>
            <person name="Silva C.J."/>
            <person name="Stanger-Hall K.F."/>
            <person name="Hall D.W."/>
            <person name="Schmitz R.J."/>
            <person name="Nelson D.R."/>
            <person name="Lewis S.M."/>
            <person name="Shigenobu S."/>
            <person name="Bybee S.M."/>
            <person name="Larracuente A.M."/>
            <person name="Oba Y."/>
            <person name="Weng J.K."/>
        </authorList>
    </citation>
    <scope>NUCLEOTIDE SEQUENCE [LARGE SCALE GENOMIC DNA]</scope>
    <source>
        <strain evidence="5">1611_PpyrPB1</strain>
        <tissue evidence="5">Whole body</tissue>
    </source>
</reference>
<feature type="domain" description="Myb-like" evidence="2">
    <location>
        <begin position="20"/>
        <end position="81"/>
    </location>
</feature>
<dbReference type="InterPro" id="IPR009057">
    <property type="entry name" value="Homeodomain-like_sf"/>
</dbReference>
<dbReference type="Pfam" id="PF02944">
    <property type="entry name" value="BESS"/>
    <property type="match status" value="1"/>
</dbReference>
<evidence type="ECO:0000256" key="1">
    <source>
        <dbReference type="ARBA" id="ARBA00004123"/>
    </source>
</evidence>
<proteinExistence type="predicted"/>
<dbReference type="AlphaFoldDB" id="A0A1Y1LS39"/>
<evidence type="ECO:0000313" key="4">
    <source>
        <dbReference type="EMBL" id="JAV75791.1"/>
    </source>
</evidence>
<feature type="domain" description="MADF" evidence="3">
    <location>
        <begin position="30"/>
        <end position="116"/>
    </location>
</feature>